<evidence type="ECO:0000313" key="1">
    <source>
        <dbReference type="EMBL" id="SFU57752.1"/>
    </source>
</evidence>
<dbReference type="AlphaFoldDB" id="A0A1I7HAX6"/>
<protein>
    <submittedName>
        <fullName evidence="1">Uncharacterized protein</fullName>
    </submittedName>
</protein>
<dbReference type="Proteomes" id="UP000198817">
    <property type="component" value="Unassembled WGS sequence"/>
</dbReference>
<organism evidence="1 2">
    <name type="scientific">Eubacterium pyruvativorans</name>
    <dbReference type="NCBI Taxonomy" id="155865"/>
    <lineage>
        <taxon>Bacteria</taxon>
        <taxon>Bacillati</taxon>
        <taxon>Bacillota</taxon>
        <taxon>Clostridia</taxon>
        <taxon>Eubacteriales</taxon>
        <taxon>Eubacteriaceae</taxon>
        <taxon>Eubacterium</taxon>
    </lineage>
</organism>
<sequence length="45" mass="5536">MIREQIRSVSDECMCSRKRSEGLIPKYERELHIDYEMSLRDRNDF</sequence>
<keyword evidence="2" id="KW-1185">Reference proteome</keyword>
<gene>
    <name evidence="1" type="ORF">SAMN05216508_11429</name>
</gene>
<evidence type="ECO:0000313" key="2">
    <source>
        <dbReference type="Proteomes" id="UP000198817"/>
    </source>
</evidence>
<name>A0A1I7HAX6_9FIRM</name>
<proteinExistence type="predicted"/>
<accession>A0A1I7HAX6</accession>
<reference evidence="1 2" key="1">
    <citation type="submission" date="2016-10" db="EMBL/GenBank/DDBJ databases">
        <authorList>
            <person name="de Groot N.N."/>
        </authorList>
    </citation>
    <scope>NUCLEOTIDE SEQUENCE [LARGE SCALE GENOMIC DNA]</scope>
    <source>
        <strain evidence="1 2">KHGC13</strain>
    </source>
</reference>
<dbReference type="EMBL" id="FPBT01000014">
    <property type="protein sequence ID" value="SFU57752.1"/>
    <property type="molecule type" value="Genomic_DNA"/>
</dbReference>